<evidence type="ECO:0000256" key="9">
    <source>
        <dbReference type="ARBA" id="ARBA00038276"/>
    </source>
</evidence>
<dbReference type="Pfam" id="PF01909">
    <property type="entry name" value="NTP_transf_2"/>
    <property type="match status" value="1"/>
</dbReference>
<accession>A0A4R6DN77</accession>
<evidence type="ECO:0000256" key="2">
    <source>
        <dbReference type="ARBA" id="ARBA00022649"/>
    </source>
</evidence>
<dbReference type="InterPro" id="IPR043519">
    <property type="entry name" value="NT_sf"/>
</dbReference>
<sequence>MSLEDLAVGVGITTEAVRQYEEDVACPSPQVLALMLTAARLRPSIPLALHARSILALAERYRLTDVRVFGSAAHGRDTERSDIDLLVSLAPGATLFDLGGFAHEVEQLTGFPVDLLVEDDDLAHDPNFGHVLDDAVRL</sequence>
<keyword evidence="2" id="KW-1277">Toxin-antitoxin system</keyword>
<organism evidence="11 12">
    <name type="scientific">Curtobacterium flaccumfaciens</name>
    <dbReference type="NCBI Taxonomy" id="2035"/>
    <lineage>
        <taxon>Bacteria</taxon>
        <taxon>Bacillati</taxon>
        <taxon>Actinomycetota</taxon>
        <taxon>Actinomycetes</taxon>
        <taxon>Micrococcales</taxon>
        <taxon>Microbacteriaceae</taxon>
        <taxon>Curtobacterium</taxon>
    </lineage>
</organism>
<comment type="cofactor">
    <cofactor evidence="1">
        <name>Mg(2+)</name>
        <dbReference type="ChEBI" id="CHEBI:18420"/>
    </cofactor>
</comment>
<evidence type="ECO:0000256" key="7">
    <source>
        <dbReference type="ARBA" id="ARBA00022840"/>
    </source>
</evidence>
<dbReference type="InterPro" id="IPR002934">
    <property type="entry name" value="Polymerase_NTP_transf_dom"/>
</dbReference>
<protein>
    <recommendedName>
        <fullName evidence="10">Polymerase nucleotidyl transferase domain-containing protein</fullName>
    </recommendedName>
</protein>
<keyword evidence="5" id="KW-0479">Metal-binding</keyword>
<evidence type="ECO:0000256" key="6">
    <source>
        <dbReference type="ARBA" id="ARBA00022741"/>
    </source>
</evidence>
<dbReference type="EMBL" id="SNVW01000001">
    <property type="protein sequence ID" value="TDN46415.1"/>
    <property type="molecule type" value="Genomic_DNA"/>
</dbReference>
<gene>
    <name evidence="11" type="ORF">EDF64_101280</name>
</gene>
<keyword evidence="6" id="KW-0547">Nucleotide-binding</keyword>
<dbReference type="InterPro" id="IPR001387">
    <property type="entry name" value="Cro/C1-type_HTH"/>
</dbReference>
<evidence type="ECO:0000256" key="1">
    <source>
        <dbReference type="ARBA" id="ARBA00001946"/>
    </source>
</evidence>
<dbReference type="GO" id="GO:0005524">
    <property type="term" value="F:ATP binding"/>
    <property type="evidence" value="ECO:0007669"/>
    <property type="project" value="UniProtKB-KW"/>
</dbReference>
<dbReference type="CDD" id="cd00093">
    <property type="entry name" value="HTH_XRE"/>
    <property type="match status" value="1"/>
</dbReference>
<keyword evidence="8" id="KW-0460">Magnesium</keyword>
<dbReference type="SUPFAM" id="SSF81301">
    <property type="entry name" value="Nucleotidyltransferase"/>
    <property type="match status" value="1"/>
</dbReference>
<feature type="domain" description="Polymerase nucleotidyl transferase" evidence="10">
    <location>
        <begin position="56"/>
        <end position="119"/>
    </location>
</feature>
<evidence type="ECO:0000256" key="8">
    <source>
        <dbReference type="ARBA" id="ARBA00022842"/>
    </source>
</evidence>
<dbReference type="CDD" id="cd05403">
    <property type="entry name" value="NT_KNTase_like"/>
    <property type="match status" value="1"/>
</dbReference>
<dbReference type="PANTHER" id="PTHR33571">
    <property type="entry name" value="SSL8005 PROTEIN"/>
    <property type="match status" value="1"/>
</dbReference>
<evidence type="ECO:0000256" key="3">
    <source>
        <dbReference type="ARBA" id="ARBA00022679"/>
    </source>
</evidence>
<dbReference type="InterPro" id="IPR052038">
    <property type="entry name" value="Type-VII_TA_antitoxin"/>
</dbReference>
<evidence type="ECO:0000313" key="11">
    <source>
        <dbReference type="EMBL" id="TDN46415.1"/>
    </source>
</evidence>
<dbReference type="GO" id="GO:0046872">
    <property type="term" value="F:metal ion binding"/>
    <property type="evidence" value="ECO:0007669"/>
    <property type="project" value="UniProtKB-KW"/>
</dbReference>
<dbReference type="AlphaFoldDB" id="A0A4R6DN77"/>
<name>A0A4R6DN77_9MICO</name>
<proteinExistence type="inferred from homology"/>
<evidence type="ECO:0000256" key="5">
    <source>
        <dbReference type="ARBA" id="ARBA00022723"/>
    </source>
</evidence>
<reference evidence="11 12" key="1">
    <citation type="submission" date="2019-03" db="EMBL/GenBank/DDBJ databases">
        <title>Genomic analyses of the natural microbiome of Caenorhabditis elegans.</title>
        <authorList>
            <person name="Samuel B."/>
        </authorList>
    </citation>
    <scope>NUCLEOTIDE SEQUENCE [LARGE SCALE GENOMIC DNA]</scope>
    <source>
        <strain evidence="11 12">JUb65</strain>
    </source>
</reference>
<keyword evidence="3" id="KW-0808">Transferase</keyword>
<comment type="caution">
    <text evidence="11">The sequence shown here is derived from an EMBL/GenBank/DDBJ whole genome shotgun (WGS) entry which is preliminary data.</text>
</comment>
<dbReference type="Gene3D" id="3.30.460.10">
    <property type="entry name" value="Beta Polymerase, domain 2"/>
    <property type="match status" value="1"/>
</dbReference>
<keyword evidence="4" id="KW-0548">Nucleotidyltransferase</keyword>
<evidence type="ECO:0000313" key="12">
    <source>
        <dbReference type="Proteomes" id="UP000295764"/>
    </source>
</evidence>
<evidence type="ECO:0000259" key="10">
    <source>
        <dbReference type="Pfam" id="PF01909"/>
    </source>
</evidence>
<dbReference type="PANTHER" id="PTHR33571:SF12">
    <property type="entry name" value="BSL3053 PROTEIN"/>
    <property type="match status" value="1"/>
</dbReference>
<dbReference type="GO" id="GO:0016779">
    <property type="term" value="F:nucleotidyltransferase activity"/>
    <property type="evidence" value="ECO:0007669"/>
    <property type="project" value="UniProtKB-KW"/>
</dbReference>
<evidence type="ECO:0000256" key="4">
    <source>
        <dbReference type="ARBA" id="ARBA00022695"/>
    </source>
</evidence>
<dbReference type="Proteomes" id="UP000295764">
    <property type="component" value="Unassembled WGS sequence"/>
</dbReference>
<comment type="similarity">
    <text evidence="9">Belongs to the MntA antitoxin family.</text>
</comment>
<keyword evidence="7" id="KW-0067">ATP-binding</keyword>